<accession>A0A0X3URZ0</accession>
<dbReference type="Proteomes" id="UP000053244">
    <property type="component" value="Unassembled WGS sequence"/>
</dbReference>
<keyword evidence="2" id="KW-0808">Transferase</keyword>
<organism evidence="2 3">
    <name type="scientific">Actinoplanes awajinensis subsp. mycoplanecinus</name>
    <dbReference type="NCBI Taxonomy" id="135947"/>
    <lineage>
        <taxon>Bacteria</taxon>
        <taxon>Bacillati</taxon>
        <taxon>Actinomycetota</taxon>
        <taxon>Actinomycetes</taxon>
        <taxon>Micromonosporales</taxon>
        <taxon>Micromonosporaceae</taxon>
        <taxon>Actinoplanes</taxon>
    </lineage>
</organism>
<dbReference type="Gene3D" id="3.30.1460.30">
    <property type="entry name" value="YgaC/TfoX-N like chaperone"/>
    <property type="match status" value="1"/>
</dbReference>
<feature type="domain" description="TfoX N-terminal" evidence="1">
    <location>
        <begin position="14"/>
        <end position="102"/>
    </location>
</feature>
<dbReference type="EMBL" id="LLZH01000121">
    <property type="protein sequence ID" value="KUL34552.1"/>
    <property type="molecule type" value="Genomic_DNA"/>
</dbReference>
<evidence type="ECO:0000259" key="1">
    <source>
        <dbReference type="Pfam" id="PF04993"/>
    </source>
</evidence>
<keyword evidence="3" id="KW-1185">Reference proteome</keyword>
<evidence type="ECO:0000313" key="2">
    <source>
        <dbReference type="EMBL" id="KUL34552.1"/>
    </source>
</evidence>
<sequence>MAFDEGLAERIRDAFADADGVTDKRMFGGITFMVHGNMAVGVMGDDLIVRLGAEAGEAALTEPGTRVFDFTGRPMKNWIVVDGDRLDDEELARWLRAGVDFASSLPPK</sequence>
<dbReference type="RefSeq" id="WP_067690685.1">
    <property type="nucleotide sequence ID" value="NZ_LLZH01000121.1"/>
</dbReference>
<dbReference type="GO" id="GO:0032259">
    <property type="term" value="P:methylation"/>
    <property type="evidence" value="ECO:0007669"/>
    <property type="project" value="UniProtKB-KW"/>
</dbReference>
<evidence type="ECO:0000313" key="3">
    <source>
        <dbReference type="Proteomes" id="UP000053244"/>
    </source>
</evidence>
<name>A0A0X3URZ0_9ACTN</name>
<protein>
    <submittedName>
        <fullName evidence="2">RNA methyltransferase</fullName>
    </submittedName>
</protein>
<dbReference type="InterPro" id="IPR007076">
    <property type="entry name" value="TfoX_N"/>
</dbReference>
<keyword evidence="2" id="KW-0489">Methyltransferase</keyword>
<gene>
    <name evidence="2" type="ORF">ADL15_15890</name>
</gene>
<dbReference type="Pfam" id="PF04993">
    <property type="entry name" value="TfoX_N"/>
    <property type="match status" value="1"/>
</dbReference>
<comment type="caution">
    <text evidence="2">The sequence shown here is derived from an EMBL/GenBank/DDBJ whole genome shotgun (WGS) entry which is preliminary data.</text>
</comment>
<dbReference type="AlphaFoldDB" id="A0A0X3URZ0"/>
<dbReference type="GO" id="GO:0008168">
    <property type="term" value="F:methyltransferase activity"/>
    <property type="evidence" value="ECO:0007669"/>
    <property type="project" value="UniProtKB-KW"/>
</dbReference>
<proteinExistence type="predicted"/>
<dbReference type="SUPFAM" id="SSF159894">
    <property type="entry name" value="YgaC/TfoX-N like"/>
    <property type="match status" value="1"/>
</dbReference>
<dbReference type="OrthoDB" id="214902at2"/>
<reference evidence="2 3" key="1">
    <citation type="submission" date="2015-10" db="EMBL/GenBank/DDBJ databases">
        <authorList>
            <person name="Gilbert D.G."/>
        </authorList>
    </citation>
    <scope>NUCLEOTIDE SEQUENCE [LARGE SCALE GENOMIC DNA]</scope>
    <source>
        <strain evidence="2 3">NRRL B-16712</strain>
    </source>
</reference>